<evidence type="ECO:0000313" key="2">
    <source>
        <dbReference type="RefSeq" id="XP_065667848.1"/>
    </source>
</evidence>
<sequence length="120" mass="13485">MNGNVLDESFTLHLLRLTLTSDLSLKPYIKSVAKLASAKVASHYRARHFVTSYSILYLYESQIRPCMEYCSHIWGGSSNDALSLLDKVKKRIVNIFGPALAANLQPLSHRRNVASLSPFF</sequence>
<keyword evidence="1" id="KW-1185">Reference proteome</keyword>
<name>A0ABM4D0W1_HYDVU</name>
<evidence type="ECO:0000313" key="1">
    <source>
        <dbReference type="Proteomes" id="UP001652625"/>
    </source>
</evidence>
<protein>
    <submittedName>
        <fullName evidence="2">Uncharacterized protein LOC136088113</fullName>
    </submittedName>
</protein>
<reference evidence="2" key="1">
    <citation type="submission" date="2025-08" db="UniProtKB">
        <authorList>
            <consortium name="RefSeq"/>
        </authorList>
    </citation>
    <scope>IDENTIFICATION</scope>
</reference>
<proteinExistence type="predicted"/>
<organism evidence="1 2">
    <name type="scientific">Hydra vulgaris</name>
    <name type="common">Hydra</name>
    <name type="synonym">Hydra attenuata</name>
    <dbReference type="NCBI Taxonomy" id="6087"/>
    <lineage>
        <taxon>Eukaryota</taxon>
        <taxon>Metazoa</taxon>
        <taxon>Cnidaria</taxon>
        <taxon>Hydrozoa</taxon>
        <taxon>Hydroidolina</taxon>
        <taxon>Anthoathecata</taxon>
        <taxon>Aplanulata</taxon>
        <taxon>Hydridae</taxon>
        <taxon>Hydra</taxon>
    </lineage>
</organism>
<gene>
    <name evidence="2" type="primary">LOC136088113</name>
</gene>
<dbReference type="GeneID" id="136088113"/>
<dbReference type="RefSeq" id="XP_065667848.1">
    <property type="nucleotide sequence ID" value="XM_065811776.1"/>
</dbReference>
<accession>A0ABM4D0W1</accession>
<dbReference type="Proteomes" id="UP001652625">
    <property type="component" value="Chromosome 12"/>
</dbReference>